<evidence type="ECO:0000256" key="1">
    <source>
        <dbReference type="SAM" id="MobiDB-lite"/>
    </source>
</evidence>
<evidence type="ECO:0008006" key="5">
    <source>
        <dbReference type="Google" id="ProtNLM"/>
    </source>
</evidence>
<feature type="region of interest" description="Disordered" evidence="1">
    <location>
        <begin position="60"/>
        <end position="111"/>
    </location>
</feature>
<feature type="transmembrane region" description="Helical" evidence="2">
    <location>
        <begin position="26"/>
        <end position="49"/>
    </location>
</feature>
<proteinExistence type="predicted"/>
<dbReference type="EMBL" id="SSGD01000008">
    <property type="protein sequence ID" value="TXI60004.1"/>
    <property type="molecule type" value="Genomic_DNA"/>
</dbReference>
<comment type="caution">
    <text evidence="3">The sequence shown here is derived from an EMBL/GenBank/DDBJ whole genome shotgun (WGS) entry which is preliminary data.</text>
</comment>
<gene>
    <name evidence="3" type="ORF">E6Q54_01700</name>
</gene>
<feature type="compositionally biased region" description="Basic residues" evidence="1">
    <location>
        <begin position="60"/>
        <end position="80"/>
    </location>
</feature>
<sequence>MTETPEITPTPPAPPAEPKPYWLYRLAAWVVIVAGIVFIVSSIFFAGVWASHGGFRGQHCHGHHGHHGQHAMFHKAHHRGPGPMWPGPDRPGPDELPSSVTTQAPAPTPGR</sequence>
<keyword evidence="2" id="KW-0812">Transmembrane</keyword>
<protein>
    <recommendedName>
        <fullName evidence="5">Proline rich protein</fullName>
    </recommendedName>
</protein>
<dbReference type="RefSeq" id="WP_276758963.1">
    <property type="nucleotide sequence ID" value="NZ_SSGD01000008.1"/>
</dbReference>
<dbReference type="Proteomes" id="UP000321797">
    <property type="component" value="Unassembled WGS sequence"/>
</dbReference>
<organism evidence="3 4">
    <name type="scientific">Mycolicibacter arupensis</name>
    <dbReference type="NCBI Taxonomy" id="342002"/>
    <lineage>
        <taxon>Bacteria</taxon>
        <taxon>Bacillati</taxon>
        <taxon>Actinomycetota</taxon>
        <taxon>Actinomycetes</taxon>
        <taxon>Mycobacteriales</taxon>
        <taxon>Mycobacteriaceae</taxon>
        <taxon>Mycolicibacter</taxon>
    </lineage>
</organism>
<keyword evidence="2" id="KW-0472">Membrane</keyword>
<name>A0A5C7YF93_9MYCO</name>
<dbReference type="AlphaFoldDB" id="A0A5C7YF93"/>
<accession>A0A5C7YF93</accession>
<evidence type="ECO:0000256" key="2">
    <source>
        <dbReference type="SAM" id="Phobius"/>
    </source>
</evidence>
<keyword evidence="2" id="KW-1133">Transmembrane helix</keyword>
<evidence type="ECO:0000313" key="3">
    <source>
        <dbReference type="EMBL" id="TXI60004.1"/>
    </source>
</evidence>
<evidence type="ECO:0000313" key="4">
    <source>
        <dbReference type="Proteomes" id="UP000321797"/>
    </source>
</evidence>
<reference evidence="3 4" key="1">
    <citation type="submission" date="2018-09" db="EMBL/GenBank/DDBJ databases">
        <title>Metagenome Assembled Genomes from an Advanced Water Purification Facility.</title>
        <authorList>
            <person name="Stamps B.W."/>
            <person name="Spear J.R."/>
        </authorList>
    </citation>
    <scope>NUCLEOTIDE SEQUENCE [LARGE SCALE GENOMIC DNA]</scope>
    <source>
        <strain evidence="3">Bin_29_2</strain>
    </source>
</reference>